<keyword evidence="4" id="KW-0862">Zinc</keyword>
<accession>A0A9P6YGM9</accession>
<evidence type="ECO:0000256" key="4">
    <source>
        <dbReference type="ARBA" id="ARBA00022833"/>
    </source>
</evidence>
<evidence type="ECO:0000256" key="3">
    <source>
        <dbReference type="ARBA" id="ARBA00022771"/>
    </source>
</evidence>
<evidence type="ECO:0000259" key="6">
    <source>
        <dbReference type="PROSITE" id="PS50157"/>
    </source>
</evidence>
<evidence type="ECO:0000256" key="5">
    <source>
        <dbReference type="PROSITE-ProRule" id="PRU00042"/>
    </source>
</evidence>
<protein>
    <recommendedName>
        <fullName evidence="6">C2H2-type domain-containing protein</fullName>
    </recommendedName>
</protein>
<dbReference type="PANTHER" id="PTHR24403">
    <property type="entry name" value="ZINC FINGER PROTEIN"/>
    <property type="match status" value="1"/>
</dbReference>
<comment type="caution">
    <text evidence="7">The sequence shown here is derived from an EMBL/GenBank/DDBJ whole genome shotgun (WGS) entry which is preliminary data.</text>
</comment>
<evidence type="ECO:0000256" key="2">
    <source>
        <dbReference type="ARBA" id="ARBA00022737"/>
    </source>
</evidence>
<dbReference type="AlphaFoldDB" id="A0A9P6YGM9"/>
<dbReference type="GO" id="GO:0010468">
    <property type="term" value="P:regulation of gene expression"/>
    <property type="evidence" value="ECO:0007669"/>
    <property type="project" value="TreeGrafter"/>
</dbReference>
<evidence type="ECO:0000256" key="1">
    <source>
        <dbReference type="ARBA" id="ARBA00022723"/>
    </source>
</evidence>
<sequence>MSSTSIFNVPFTSFFDDTSSYKTTPDESFKKPFEENLSTAFLSNQANEIILQQGFSAPVDIPKPQFYSFNAPLDHGYYEDDYPSILPAKDLVSFAEHFSQQQQPKSICQETSLYYNNSPPSPLLQHFSDSDYTPSQVLAGSSSPSSLGSPNLQLDYFSPVSLSTLPDNESLESSDLLFGNYQVDSLFPDVNQKKKMKATRTKIHKCPYCDHTSNRANNMREHTQIHNPNRPKPFCCKLCNRAFARKHDMKRHVVSCKRRLAKKKST</sequence>
<organism evidence="7 8">
    <name type="scientific">Rhizopus oryzae</name>
    <name type="common">Mucormycosis agent</name>
    <name type="synonym">Rhizopus arrhizus var. delemar</name>
    <dbReference type="NCBI Taxonomy" id="64495"/>
    <lineage>
        <taxon>Eukaryota</taxon>
        <taxon>Fungi</taxon>
        <taxon>Fungi incertae sedis</taxon>
        <taxon>Mucoromycota</taxon>
        <taxon>Mucoromycotina</taxon>
        <taxon>Mucoromycetes</taxon>
        <taxon>Mucorales</taxon>
        <taxon>Mucorineae</taxon>
        <taxon>Rhizopodaceae</taxon>
        <taxon>Rhizopus</taxon>
    </lineage>
</organism>
<evidence type="ECO:0000313" key="8">
    <source>
        <dbReference type="Proteomes" id="UP000717996"/>
    </source>
</evidence>
<feature type="domain" description="C2H2-type" evidence="6">
    <location>
        <begin position="234"/>
        <end position="252"/>
    </location>
</feature>
<dbReference type="PANTHER" id="PTHR24403:SF67">
    <property type="entry name" value="FI01116P-RELATED"/>
    <property type="match status" value="1"/>
</dbReference>
<dbReference type="Proteomes" id="UP000717996">
    <property type="component" value="Unassembled WGS sequence"/>
</dbReference>
<dbReference type="GO" id="GO:0008270">
    <property type="term" value="F:zinc ion binding"/>
    <property type="evidence" value="ECO:0007669"/>
    <property type="project" value="UniProtKB-KW"/>
</dbReference>
<dbReference type="EMBL" id="JAANIT010000416">
    <property type="protein sequence ID" value="KAG1547942.1"/>
    <property type="molecule type" value="Genomic_DNA"/>
</dbReference>
<gene>
    <name evidence="7" type="ORF">G6F51_003956</name>
</gene>
<keyword evidence="1" id="KW-0479">Metal-binding</keyword>
<dbReference type="PROSITE" id="PS50157">
    <property type="entry name" value="ZINC_FINGER_C2H2_2"/>
    <property type="match status" value="2"/>
</dbReference>
<dbReference type="OrthoDB" id="8117402at2759"/>
<name>A0A9P6YGM9_RHIOR</name>
<dbReference type="InterPro" id="IPR036236">
    <property type="entry name" value="Znf_C2H2_sf"/>
</dbReference>
<reference evidence="7" key="1">
    <citation type="journal article" date="2020" name="Microb. Genom.">
        <title>Genetic diversity of clinical and environmental Mucorales isolates obtained from an investigation of mucormycosis cases among solid organ transplant recipients.</title>
        <authorList>
            <person name="Nguyen M.H."/>
            <person name="Kaul D."/>
            <person name="Muto C."/>
            <person name="Cheng S.J."/>
            <person name="Richter R.A."/>
            <person name="Bruno V.M."/>
            <person name="Liu G."/>
            <person name="Beyhan S."/>
            <person name="Sundermann A.J."/>
            <person name="Mounaud S."/>
            <person name="Pasculle A.W."/>
            <person name="Nierman W.C."/>
            <person name="Driscoll E."/>
            <person name="Cumbie R."/>
            <person name="Clancy C.J."/>
            <person name="Dupont C.L."/>
        </authorList>
    </citation>
    <scope>NUCLEOTIDE SEQUENCE</scope>
    <source>
        <strain evidence="7">GL16</strain>
    </source>
</reference>
<dbReference type="Gene3D" id="3.30.160.60">
    <property type="entry name" value="Classic Zinc Finger"/>
    <property type="match status" value="1"/>
</dbReference>
<dbReference type="SMART" id="SM00355">
    <property type="entry name" value="ZnF_C2H2"/>
    <property type="match status" value="2"/>
</dbReference>
<proteinExistence type="predicted"/>
<dbReference type="GO" id="GO:0005634">
    <property type="term" value="C:nucleus"/>
    <property type="evidence" value="ECO:0007669"/>
    <property type="project" value="TreeGrafter"/>
</dbReference>
<keyword evidence="2" id="KW-0677">Repeat</keyword>
<evidence type="ECO:0000313" key="7">
    <source>
        <dbReference type="EMBL" id="KAG1547942.1"/>
    </source>
</evidence>
<feature type="domain" description="C2H2-type" evidence="6">
    <location>
        <begin position="204"/>
        <end position="231"/>
    </location>
</feature>
<dbReference type="SUPFAM" id="SSF57667">
    <property type="entry name" value="beta-beta-alpha zinc fingers"/>
    <property type="match status" value="1"/>
</dbReference>
<dbReference type="InterPro" id="IPR013087">
    <property type="entry name" value="Znf_C2H2_type"/>
</dbReference>
<keyword evidence="3 5" id="KW-0863">Zinc-finger</keyword>
<dbReference type="InterPro" id="IPR050688">
    <property type="entry name" value="Zinc_finger/UBP_domain"/>
</dbReference>